<feature type="region of interest" description="Disordered" evidence="1">
    <location>
        <begin position="116"/>
        <end position="148"/>
    </location>
</feature>
<sequence length="337" mass="38042">GRVFLLLCVCISLVTGGKLKQVPESQFSNQGSDDIRSSNNSDIFKNDLTPATDSPMKGNGNDEIATTSTTDILLDEISTDDVDVPSMNASMSTTENLLNQVTTDEIYTLLMDSLTSTTNNPLDERNVEKDDVLSTSRRGKPVNEGSSGEVDVLLKSGLTLTTKNLLTESNLDSVLNVLSKKLDNRSYKTLKESSITSRLKKNSATQNRRGRVQNSEKPYRDSASKKIKKVPYSVPYNKEYDINKQAKLNVKPINKNGYNDGELILREDYPHYVSTKKPSTFHQKYKKQAKVKEDQPDLLTWDPSPRLHHDSDSKNQMWDDPIWNDDEFTFESWKTPY</sequence>
<dbReference type="AlphaFoldDB" id="A0A1B6I8Z4"/>
<feature type="region of interest" description="Disordered" evidence="1">
    <location>
        <begin position="287"/>
        <end position="318"/>
    </location>
</feature>
<feature type="signal peptide" evidence="2">
    <location>
        <begin position="1"/>
        <end position="16"/>
    </location>
</feature>
<feature type="non-terminal residue" evidence="3">
    <location>
        <position position="1"/>
    </location>
</feature>
<keyword evidence="2" id="KW-0732">Signal</keyword>
<feature type="compositionally biased region" description="Polar residues" evidence="1">
    <location>
        <begin position="195"/>
        <end position="216"/>
    </location>
</feature>
<evidence type="ECO:0000313" key="3">
    <source>
        <dbReference type="EMBL" id="JAS83411.1"/>
    </source>
</evidence>
<protein>
    <submittedName>
        <fullName evidence="3">Uncharacterized protein</fullName>
    </submittedName>
</protein>
<proteinExistence type="predicted"/>
<feature type="compositionally biased region" description="Basic and acidic residues" evidence="1">
    <location>
        <begin position="122"/>
        <end position="132"/>
    </location>
</feature>
<gene>
    <name evidence="3" type="ORF">g.12743</name>
</gene>
<name>A0A1B6I8Z4_9HEMI</name>
<evidence type="ECO:0000256" key="2">
    <source>
        <dbReference type="SAM" id="SignalP"/>
    </source>
</evidence>
<dbReference type="EMBL" id="GECU01024295">
    <property type="protein sequence ID" value="JAS83411.1"/>
    <property type="molecule type" value="Transcribed_RNA"/>
</dbReference>
<evidence type="ECO:0000256" key="1">
    <source>
        <dbReference type="SAM" id="MobiDB-lite"/>
    </source>
</evidence>
<feature type="region of interest" description="Disordered" evidence="1">
    <location>
        <begin position="24"/>
        <end position="60"/>
    </location>
</feature>
<organism evidence="3">
    <name type="scientific">Homalodisca liturata</name>
    <dbReference type="NCBI Taxonomy" id="320908"/>
    <lineage>
        <taxon>Eukaryota</taxon>
        <taxon>Metazoa</taxon>
        <taxon>Ecdysozoa</taxon>
        <taxon>Arthropoda</taxon>
        <taxon>Hexapoda</taxon>
        <taxon>Insecta</taxon>
        <taxon>Pterygota</taxon>
        <taxon>Neoptera</taxon>
        <taxon>Paraneoptera</taxon>
        <taxon>Hemiptera</taxon>
        <taxon>Auchenorrhyncha</taxon>
        <taxon>Membracoidea</taxon>
        <taxon>Cicadellidae</taxon>
        <taxon>Cicadellinae</taxon>
        <taxon>Proconiini</taxon>
        <taxon>Homalodisca</taxon>
    </lineage>
</organism>
<reference evidence="3" key="1">
    <citation type="submission" date="2015-11" db="EMBL/GenBank/DDBJ databases">
        <title>De novo transcriptome assembly of four potential Pierce s Disease insect vectors from Arizona vineyards.</title>
        <authorList>
            <person name="Tassone E.E."/>
        </authorList>
    </citation>
    <scope>NUCLEOTIDE SEQUENCE</scope>
</reference>
<feature type="chain" id="PRO_5008584866" evidence="2">
    <location>
        <begin position="17"/>
        <end position="337"/>
    </location>
</feature>
<accession>A0A1B6I8Z4</accession>
<feature type="region of interest" description="Disordered" evidence="1">
    <location>
        <begin position="195"/>
        <end position="224"/>
    </location>
</feature>